<dbReference type="InterPro" id="IPR051679">
    <property type="entry name" value="DASS-Related_Transporters"/>
</dbReference>
<evidence type="ECO:0000259" key="8">
    <source>
        <dbReference type="PROSITE" id="PS51202"/>
    </source>
</evidence>
<feature type="transmembrane region" description="Helical" evidence="7">
    <location>
        <begin position="479"/>
        <end position="496"/>
    </location>
</feature>
<feature type="transmembrane region" description="Helical" evidence="7">
    <location>
        <begin position="442"/>
        <end position="459"/>
    </location>
</feature>
<evidence type="ECO:0000256" key="6">
    <source>
        <dbReference type="ARBA" id="ARBA00023136"/>
    </source>
</evidence>
<dbReference type="SUPFAM" id="SSF116726">
    <property type="entry name" value="TrkA C-terminal domain-like"/>
    <property type="match status" value="2"/>
</dbReference>
<feature type="transmembrane region" description="Helical" evidence="7">
    <location>
        <begin position="414"/>
        <end position="430"/>
    </location>
</feature>
<protein>
    <submittedName>
        <fullName evidence="9">Di-and tricarboxylate transporter</fullName>
    </submittedName>
</protein>
<feature type="transmembrane region" description="Helical" evidence="7">
    <location>
        <begin position="503"/>
        <end position="520"/>
    </location>
</feature>
<gene>
    <name evidence="9" type="ORF">SAMN05421823_101487</name>
</gene>
<evidence type="ECO:0000256" key="5">
    <source>
        <dbReference type="ARBA" id="ARBA00022989"/>
    </source>
</evidence>
<dbReference type="GO" id="GO:0008324">
    <property type="term" value="F:monoatomic cation transmembrane transporter activity"/>
    <property type="evidence" value="ECO:0007669"/>
    <property type="project" value="InterPro"/>
</dbReference>
<dbReference type="InterPro" id="IPR036721">
    <property type="entry name" value="RCK_C_sf"/>
</dbReference>
<dbReference type="OrthoDB" id="9765532at2"/>
<dbReference type="InterPro" id="IPR006037">
    <property type="entry name" value="RCK_C"/>
</dbReference>
<evidence type="ECO:0000256" key="3">
    <source>
        <dbReference type="ARBA" id="ARBA00022692"/>
    </source>
</evidence>
<dbReference type="GO" id="GO:0005886">
    <property type="term" value="C:plasma membrane"/>
    <property type="evidence" value="ECO:0007669"/>
    <property type="project" value="TreeGrafter"/>
</dbReference>
<dbReference type="Proteomes" id="UP000198510">
    <property type="component" value="Unassembled WGS sequence"/>
</dbReference>
<keyword evidence="2" id="KW-0813">Transport</keyword>
<keyword evidence="5 7" id="KW-1133">Transmembrane helix</keyword>
<reference evidence="9 10" key="1">
    <citation type="submission" date="2016-10" db="EMBL/GenBank/DDBJ databases">
        <authorList>
            <person name="de Groot N.N."/>
        </authorList>
    </citation>
    <scope>NUCLEOTIDE SEQUENCE [LARGE SCALE GENOMIC DNA]</scope>
    <source>
        <strain evidence="9 10">DSM 25186</strain>
    </source>
</reference>
<dbReference type="RefSeq" id="WP_089678562.1">
    <property type="nucleotide sequence ID" value="NZ_FNFO01000001.1"/>
</dbReference>
<keyword evidence="6 7" id="KW-0472">Membrane</keyword>
<dbReference type="GO" id="GO:0006813">
    <property type="term" value="P:potassium ion transport"/>
    <property type="evidence" value="ECO:0007669"/>
    <property type="project" value="InterPro"/>
</dbReference>
<keyword evidence="4" id="KW-0677">Repeat</keyword>
<accession>A0A1G8XWC4</accession>
<keyword evidence="10" id="KW-1185">Reference proteome</keyword>
<dbReference type="PANTHER" id="PTHR43652">
    <property type="entry name" value="BASIC AMINO ACID ANTIPORTER YFCC-RELATED"/>
    <property type="match status" value="1"/>
</dbReference>
<organism evidence="9 10">
    <name type="scientific">Catalinimonas alkaloidigena</name>
    <dbReference type="NCBI Taxonomy" id="1075417"/>
    <lineage>
        <taxon>Bacteria</taxon>
        <taxon>Pseudomonadati</taxon>
        <taxon>Bacteroidota</taxon>
        <taxon>Cytophagia</taxon>
        <taxon>Cytophagales</taxon>
        <taxon>Catalimonadaceae</taxon>
        <taxon>Catalinimonas</taxon>
    </lineage>
</organism>
<evidence type="ECO:0000256" key="4">
    <source>
        <dbReference type="ARBA" id="ARBA00022737"/>
    </source>
</evidence>
<feature type="transmembrane region" description="Helical" evidence="7">
    <location>
        <begin position="561"/>
        <end position="584"/>
    </location>
</feature>
<feature type="domain" description="RCK C-terminal" evidence="8">
    <location>
        <begin position="204"/>
        <end position="288"/>
    </location>
</feature>
<feature type="domain" description="RCK C-terminal" evidence="8">
    <location>
        <begin position="295"/>
        <end position="379"/>
    </location>
</feature>
<evidence type="ECO:0000256" key="1">
    <source>
        <dbReference type="ARBA" id="ARBA00004141"/>
    </source>
</evidence>
<dbReference type="Pfam" id="PF02080">
    <property type="entry name" value="TrkA_C"/>
    <property type="match status" value="2"/>
</dbReference>
<dbReference type="STRING" id="1075417.SAMN05421823_101487"/>
<sequence>MQIALVLGLLILAIVLFATEKISVDLVTLFLLIILVASGIISVSEAYAGFSSDFIVILAAIFVVSGAMQDTGILDRLGVRMVRLAGKRPRRVIAYIMLITGAFSAFMNNTTVTALFVGPAMGWARRLKMPPSKLLMPLAFASILGGTCTLIGTSTNVAVSGYLQKTGMEPIGMFELLPVGAAIFVIGLVYMVLTNRVLMPHREEETLTEAYEMRDYLAEIVVGTDSALIGQRIFASTDLEELHLRVLAVYREDTYTQPDPKTIIQANDRLLVEGKAHDLARARERKNFRIKADMLTDEDLQRDKLRLAEVLVTPRSFLARKTLREVDFRRRYGLVVIAIHRFNSSLREKLGDVRLKIGDLLLVQGREQVVQELRNSRDLAVLGMVRNQPQHAVRGYLSLGAFVVAVLVGTIGWIPLSICFLAAAVFVVGIRTISSDRAYRLIDWRLLILIGGMSAFGTAMENSGTSEFLANGILDLFRAWGPTVIMAGFVVLTVFLTQPMSNAAAALVILPVALRIAADLEVNPRSFGIAIMLAASVSLITPFEPSCILVYGPGRYRFRDFLVVGTPLTLLLIVLIVVMVPIFWPF</sequence>
<evidence type="ECO:0000313" key="10">
    <source>
        <dbReference type="Proteomes" id="UP000198510"/>
    </source>
</evidence>
<dbReference type="Pfam" id="PF03600">
    <property type="entry name" value="CitMHS"/>
    <property type="match status" value="1"/>
</dbReference>
<evidence type="ECO:0000256" key="7">
    <source>
        <dbReference type="SAM" id="Phobius"/>
    </source>
</evidence>
<keyword evidence="3 7" id="KW-0812">Transmembrane</keyword>
<name>A0A1G8XWC4_9BACT</name>
<dbReference type="AlphaFoldDB" id="A0A1G8XWC4"/>
<feature type="transmembrane region" description="Helical" evidence="7">
    <location>
        <begin position="93"/>
        <end position="117"/>
    </location>
</feature>
<feature type="transmembrane region" description="Helical" evidence="7">
    <location>
        <begin position="54"/>
        <end position="73"/>
    </location>
</feature>
<feature type="transmembrane region" description="Helical" evidence="7">
    <location>
        <begin position="171"/>
        <end position="193"/>
    </location>
</feature>
<feature type="transmembrane region" description="Helical" evidence="7">
    <location>
        <begin position="138"/>
        <end position="159"/>
    </location>
</feature>
<feature type="transmembrane region" description="Helical" evidence="7">
    <location>
        <begin position="28"/>
        <end position="47"/>
    </location>
</feature>
<dbReference type="PANTHER" id="PTHR43652:SF2">
    <property type="entry name" value="BASIC AMINO ACID ANTIPORTER YFCC-RELATED"/>
    <property type="match status" value="1"/>
</dbReference>
<evidence type="ECO:0000256" key="2">
    <source>
        <dbReference type="ARBA" id="ARBA00022448"/>
    </source>
</evidence>
<evidence type="ECO:0000313" key="9">
    <source>
        <dbReference type="EMBL" id="SDJ94484.1"/>
    </source>
</evidence>
<dbReference type="EMBL" id="FNFO01000001">
    <property type="protein sequence ID" value="SDJ94484.1"/>
    <property type="molecule type" value="Genomic_DNA"/>
</dbReference>
<dbReference type="Gene3D" id="3.30.70.1450">
    <property type="entry name" value="Regulator of K+ conductance, C-terminal domain"/>
    <property type="match status" value="2"/>
</dbReference>
<dbReference type="InterPro" id="IPR004680">
    <property type="entry name" value="Cit_transptr-like_dom"/>
</dbReference>
<feature type="transmembrane region" description="Helical" evidence="7">
    <location>
        <begin position="526"/>
        <end position="549"/>
    </location>
</feature>
<proteinExistence type="predicted"/>
<dbReference type="PROSITE" id="PS51202">
    <property type="entry name" value="RCK_C"/>
    <property type="match status" value="2"/>
</dbReference>
<comment type="subcellular location">
    <subcellularLocation>
        <location evidence="1">Membrane</location>
        <topology evidence="1">Multi-pass membrane protein</topology>
    </subcellularLocation>
</comment>